<evidence type="ECO:0000256" key="3">
    <source>
        <dbReference type="ARBA" id="ARBA00022927"/>
    </source>
</evidence>
<keyword evidence="5" id="KW-1185">Reference proteome</keyword>
<dbReference type="Gene3D" id="1.25.40.10">
    <property type="entry name" value="Tetratricopeptide repeat domain"/>
    <property type="match status" value="1"/>
</dbReference>
<dbReference type="GO" id="GO:0005774">
    <property type="term" value="C:vacuolar membrane"/>
    <property type="evidence" value="ECO:0007669"/>
    <property type="project" value="TreeGrafter"/>
</dbReference>
<reference evidence="4 5" key="1">
    <citation type="journal article" date="2018" name="BMC Genomics">
        <title>The genome of Naegleria lovaniensis, the basis for a comparative approach to unravel pathogenicity factors of the human pathogenic amoeba N. fowleri.</title>
        <authorList>
            <person name="Liechti N."/>
            <person name="Schurch N."/>
            <person name="Bruggmann R."/>
            <person name="Wittwer M."/>
        </authorList>
    </citation>
    <scope>NUCLEOTIDE SEQUENCE [LARGE SCALE GENOMIC DNA]</scope>
    <source>
        <strain evidence="4 5">ATCC 30569</strain>
    </source>
</reference>
<dbReference type="GO" id="GO:0006886">
    <property type="term" value="P:intracellular protein transport"/>
    <property type="evidence" value="ECO:0007669"/>
    <property type="project" value="InterPro"/>
</dbReference>
<proteinExistence type="inferred from homology"/>
<evidence type="ECO:0000313" key="4">
    <source>
        <dbReference type="EMBL" id="KAG2387546.1"/>
    </source>
</evidence>
<dbReference type="GO" id="GO:0031201">
    <property type="term" value="C:SNARE complex"/>
    <property type="evidence" value="ECO:0007669"/>
    <property type="project" value="TreeGrafter"/>
</dbReference>
<keyword evidence="2" id="KW-0813">Transport</keyword>
<evidence type="ECO:0000256" key="2">
    <source>
        <dbReference type="ARBA" id="ARBA00022448"/>
    </source>
</evidence>
<gene>
    <name evidence="4" type="ORF">C9374_001140</name>
</gene>
<dbReference type="Proteomes" id="UP000816034">
    <property type="component" value="Unassembled WGS sequence"/>
</dbReference>
<evidence type="ECO:0000256" key="1">
    <source>
        <dbReference type="ARBA" id="ARBA00010050"/>
    </source>
</evidence>
<evidence type="ECO:0008006" key="6">
    <source>
        <dbReference type="Google" id="ProtNLM"/>
    </source>
</evidence>
<accession>A0AA88GX49</accession>
<comment type="similarity">
    <text evidence="1">Belongs to the SNAP family.</text>
</comment>
<dbReference type="RefSeq" id="XP_044551538.1">
    <property type="nucleotide sequence ID" value="XM_044687050.1"/>
</dbReference>
<dbReference type="PANTHER" id="PTHR13768:SF8">
    <property type="entry name" value="ALPHA-SOLUBLE NSF ATTACHMENT PROTEIN"/>
    <property type="match status" value="1"/>
</dbReference>
<protein>
    <recommendedName>
        <fullName evidence="6">Alpha-soluble NSF attachment protein</fullName>
    </recommendedName>
</protein>
<name>A0AA88GX49_NAELO</name>
<evidence type="ECO:0000313" key="5">
    <source>
        <dbReference type="Proteomes" id="UP000816034"/>
    </source>
</evidence>
<dbReference type="PANTHER" id="PTHR13768">
    <property type="entry name" value="SOLUBLE NSF ATTACHMENT PROTEIN SNAP"/>
    <property type="match status" value="1"/>
</dbReference>
<dbReference type="Pfam" id="PF14938">
    <property type="entry name" value="SNAP"/>
    <property type="match status" value="1"/>
</dbReference>
<keyword evidence="3" id="KW-0653">Protein transport</keyword>
<dbReference type="AlphaFoldDB" id="A0AA88GX49"/>
<sequence>MANNFQGMEDDVLFEAQRIKGQQLKREADSILTRSIYFGNKSKDAVNKYKEAAEHFMTGLDNKSAIDCYTAALNVWIKNQKILNHWKEPTSFLYAEAGKFYKSGELEKELAEYIEVEGLNFENEKDKDGHYMKAIEHYKHAGETFELENAKTSTNQCYVKAAELSGLIENYEDAIKYFEIVAARCSKEKLTAFNAREHLMKALLCHILLQMKNAEKDDLTGAFYSSVDDLRNAYDRYCEMDIYLSGSLEGDVVLKLFDAIQRRNPKEMATVLRKFDSLKVLDSWKTTILLKIKDNISTLDLT</sequence>
<organism evidence="4 5">
    <name type="scientific">Naegleria lovaniensis</name>
    <name type="common">Amoeba</name>
    <dbReference type="NCBI Taxonomy" id="51637"/>
    <lineage>
        <taxon>Eukaryota</taxon>
        <taxon>Discoba</taxon>
        <taxon>Heterolobosea</taxon>
        <taxon>Tetramitia</taxon>
        <taxon>Eutetramitia</taxon>
        <taxon>Vahlkampfiidae</taxon>
        <taxon>Naegleria</taxon>
    </lineage>
</organism>
<dbReference type="EMBL" id="PYSW02000012">
    <property type="protein sequence ID" value="KAG2387546.1"/>
    <property type="molecule type" value="Genomic_DNA"/>
</dbReference>
<dbReference type="InterPro" id="IPR000744">
    <property type="entry name" value="NSF_attach"/>
</dbReference>
<comment type="caution">
    <text evidence="4">The sequence shown here is derived from an EMBL/GenBank/DDBJ whole genome shotgun (WGS) entry which is preliminary data.</text>
</comment>
<dbReference type="SUPFAM" id="SSF48452">
    <property type="entry name" value="TPR-like"/>
    <property type="match status" value="1"/>
</dbReference>
<dbReference type="GO" id="GO:0035494">
    <property type="term" value="P:SNARE complex disassembly"/>
    <property type="evidence" value="ECO:0007669"/>
    <property type="project" value="TreeGrafter"/>
</dbReference>
<dbReference type="GO" id="GO:0005483">
    <property type="term" value="F:soluble NSF attachment protein activity"/>
    <property type="evidence" value="ECO:0007669"/>
    <property type="project" value="TreeGrafter"/>
</dbReference>
<dbReference type="GO" id="GO:0019905">
    <property type="term" value="F:syntaxin binding"/>
    <property type="evidence" value="ECO:0007669"/>
    <property type="project" value="TreeGrafter"/>
</dbReference>
<dbReference type="GeneID" id="68093596"/>
<dbReference type="InterPro" id="IPR011990">
    <property type="entry name" value="TPR-like_helical_dom_sf"/>
</dbReference>